<reference evidence="2 4" key="1">
    <citation type="journal article" date="2017" name="Nature">
        <title>The sunflower genome provides insights into oil metabolism, flowering and Asterid evolution.</title>
        <authorList>
            <person name="Badouin H."/>
            <person name="Gouzy J."/>
            <person name="Grassa C.J."/>
            <person name="Murat F."/>
            <person name="Staton S.E."/>
            <person name="Cottret L."/>
            <person name="Lelandais-Briere C."/>
            <person name="Owens G.L."/>
            <person name="Carrere S."/>
            <person name="Mayjonade B."/>
            <person name="Legrand L."/>
            <person name="Gill N."/>
            <person name="Kane N.C."/>
            <person name="Bowers J.E."/>
            <person name="Hubner S."/>
            <person name="Bellec A."/>
            <person name="Berard A."/>
            <person name="Berges H."/>
            <person name="Blanchet N."/>
            <person name="Boniface M.C."/>
            <person name="Brunel D."/>
            <person name="Catrice O."/>
            <person name="Chaidir N."/>
            <person name="Claudel C."/>
            <person name="Donnadieu C."/>
            <person name="Faraut T."/>
            <person name="Fievet G."/>
            <person name="Helmstetter N."/>
            <person name="King M."/>
            <person name="Knapp S.J."/>
            <person name="Lai Z."/>
            <person name="Le Paslier M.C."/>
            <person name="Lippi Y."/>
            <person name="Lorenzon L."/>
            <person name="Mandel J.R."/>
            <person name="Marage G."/>
            <person name="Marchand G."/>
            <person name="Marquand E."/>
            <person name="Bret-Mestries E."/>
            <person name="Morien E."/>
            <person name="Nambeesan S."/>
            <person name="Nguyen T."/>
            <person name="Pegot-Espagnet P."/>
            <person name="Pouilly N."/>
            <person name="Raftis F."/>
            <person name="Sallet E."/>
            <person name="Schiex T."/>
            <person name="Thomas J."/>
            <person name="Vandecasteele C."/>
            <person name="Vares D."/>
            <person name="Vear F."/>
            <person name="Vautrin S."/>
            <person name="Crespi M."/>
            <person name="Mangin B."/>
            <person name="Burke J.M."/>
            <person name="Salse J."/>
            <person name="Munos S."/>
            <person name="Vincourt P."/>
            <person name="Rieseberg L.H."/>
            <person name="Langlade N.B."/>
        </authorList>
    </citation>
    <scope>NUCLEOTIDE SEQUENCE [LARGE SCALE GENOMIC DNA]</scope>
    <source>
        <strain evidence="4">cv. SF193</strain>
        <tissue evidence="2">Leaves</tissue>
    </source>
</reference>
<reference evidence="3" key="2">
    <citation type="submission" date="2017-02" db="EMBL/GenBank/DDBJ databases">
        <title>Sunflower complete genome.</title>
        <authorList>
            <person name="Langlade N."/>
            <person name="Munos S."/>
        </authorList>
    </citation>
    <scope>NUCLEOTIDE SEQUENCE [LARGE SCALE GENOMIC DNA]</scope>
    <source>
        <tissue evidence="3">Leaves</tissue>
    </source>
</reference>
<keyword evidence="1" id="KW-0812">Transmembrane</keyword>
<name>A0A251TCB7_HELAN</name>
<sequence>MLADKVDPDEATFANLLRAFSGDRVGHYSLKEIHQLCSFGVTADLISGAAYLVNNLMFSAPNLGRNSNILLEMVCLVIHLCNYNENFRLLHLTLINLRWLLIMFSLIVPPFTSICMIFLKQHNCLPV</sequence>
<evidence type="ECO:0000313" key="2">
    <source>
        <dbReference type="EMBL" id="KAF5780525.1"/>
    </source>
</evidence>
<evidence type="ECO:0000313" key="3">
    <source>
        <dbReference type="EMBL" id="OTG08797.1"/>
    </source>
</evidence>
<dbReference type="AlphaFoldDB" id="A0A251TCB7"/>
<feature type="transmembrane region" description="Helical" evidence="1">
    <location>
        <begin position="99"/>
        <end position="119"/>
    </location>
</feature>
<gene>
    <name evidence="3" type="ORF">HannXRQ_Chr11g0345691</name>
    <name evidence="2" type="ORF">HanXRQr2_Chr11g0472831</name>
</gene>
<protein>
    <submittedName>
        <fullName evidence="3">Uncharacterized protein</fullName>
    </submittedName>
</protein>
<keyword evidence="4" id="KW-1185">Reference proteome</keyword>
<keyword evidence="1" id="KW-1133">Transmembrane helix</keyword>
<dbReference type="Proteomes" id="UP000215914">
    <property type="component" value="Chromosome 11"/>
</dbReference>
<accession>A0A251TCB7</accession>
<dbReference type="Gramene" id="mRNA:HanXRQr2_Chr11g0472831">
    <property type="protein sequence ID" value="mRNA:HanXRQr2_Chr11g0472831"/>
    <property type="gene ID" value="HanXRQr2_Chr11g0472831"/>
</dbReference>
<evidence type="ECO:0000256" key="1">
    <source>
        <dbReference type="SAM" id="Phobius"/>
    </source>
</evidence>
<dbReference type="EMBL" id="CM007900">
    <property type="protein sequence ID" value="OTG08797.1"/>
    <property type="molecule type" value="Genomic_DNA"/>
</dbReference>
<keyword evidence="1" id="KW-0472">Membrane</keyword>
<dbReference type="EMBL" id="MNCJ02000326">
    <property type="protein sequence ID" value="KAF5780525.1"/>
    <property type="molecule type" value="Genomic_DNA"/>
</dbReference>
<dbReference type="InParanoid" id="A0A251TCB7"/>
<proteinExistence type="predicted"/>
<evidence type="ECO:0000313" key="4">
    <source>
        <dbReference type="Proteomes" id="UP000215914"/>
    </source>
</evidence>
<organism evidence="3 4">
    <name type="scientific">Helianthus annuus</name>
    <name type="common">Common sunflower</name>
    <dbReference type="NCBI Taxonomy" id="4232"/>
    <lineage>
        <taxon>Eukaryota</taxon>
        <taxon>Viridiplantae</taxon>
        <taxon>Streptophyta</taxon>
        <taxon>Embryophyta</taxon>
        <taxon>Tracheophyta</taxon>
        <taxon>Spermatophyta</taxon>
        <taxon>Magnoliopsida</taxon>
        <taxon>eudicotyledons</taxon>
        <taxon>Gunneridae</taxon>
        <taxon>Pentapetalae</taxon>
        <taxon>asterids</taxon>
        <taxon>campanulids</taxon>
        <taxon>Asterales</taxon>
        <taxon>Asteraceae</taxon>
        <taxon>Asteroideae</taxon>
        <taxon>Heliantheae alliance</taxon>
        <taxon>Heliantheae</taxon>
        <taxon>Helianthus</taxon>
    </lineage>
</organism>
<reference evidence="2" key="3">
    <citation type="submission" date="2020-06" db="EMBL/GenBank/DDBJ databases">
        <title>Helianthus annuus Genome sequencing and assembly Release 2.</title>
        <authorList>
            <person name="Gouzy J."/>
            <person name="Langlade N."/>
            <person name="Munos S."/>
        </authorList>
    </citation>
    <scope>NUCLEOTIDE SEQUENCE</scope>
    <source>
        <tissue evidence="2">Leaves</tissue>
    </source>
</reference>